<protein>
    <submittedName>
        <fullName evidence="1">Uncharacterized protein</fullName>
    </submittedName>
</protein>
<proteinExistence type="predicted"/>
<evidence type="ECO:0000313" key="2">
    <source>
        <dbReference type="Proteomes" id="UP000594455"/>
    </source>
</evidence>
<accession>A0A7T1AZM1</accession>
<sequence>MGALDNVSEWGEYKVPVKLTIEYETEITVTANNSDDIADKADEYISEYYDDMASEVMAMTGKSRLKDWEEHF</sequence>
<organism evidence="1 2">
    <name type="scientific">Staphylococcus lloydii</name>
    <dbReference type="NCBI Taxonomy" id="2781774"/>
    <lineage>
        <taxon>Bacteria</taxon>
        <taxon>Bacillati</taxon>
        <taxon>Bacillota</taxon>
        <taxon>Bacilli</taxon>
        <taxon>Bacillales</taxon>
        <taxon>Staphylococcaceae</taxon>
        <taxon>Staphylococcus</taxon>
    </lineage>
</organism>
<dbReference type="EMBL" id="CP064056">
    <property type="protein sequence ID" value="QPM75035.1"/>
    <property type="molecule type" value="Genomic_DNA"/>
</dbReference>
<evidence type="ECO:0000313" key="1">
    <source>
        <dbReference type="EMBL" id="QPM75035.1"/>
    </source>
</evidence>
<keyword evidence="2" id="KW-1185">Reference proteome</keyword>
<dbReference type="Proteomes" id="UP000594455">
    <property type="component" value="Chromosome"/>
</dbReference>
<gene>
    <name evidence="1" type="ORF">ISP08_12060</name>
</gene>
<dbReference type="KEGG" id="sllo:ISP08_12060"/>
<dbReference type="RefSeq" id="WP_195718790.1">
    <property type="nucleotide sequence ID" value="NZ_CP064056.1"/>
</dbReference>
<reference evidence="1 2" key="1">
    <citation type="submission" date="2020-10" db="EMBL/GenBank/DDBJ databases">
        <title>Closed genome sequences of Staphylococcus lloydii sp. nov. and Staphylococcus durrellii sp. nov. Isolated from Captive Fruit Bats (Pteropus livingstonii).</title>
        <authorList>
            <person name="Fountain K."/>
        </authorList>
    </citation>
    <scope>NUCLEOTIDE SEQUENCE [LARGE SCALE GENOMIC DNA]</scope>
    <source>
        <strain evidence="1 2">23_2_7_LY</strain>
    </source>
</reference>
<name>A0A7T1AZM1_9STAP</name>
<dbReference type="AlphaFoldDB" id="A0A7T1AZM1"/>